<proteinExistence type="inferred from homology"/>
<evidence type="ECO:0000256" key="4">
    <source>
        <dbReference type="ARBA" id="ARBA00022592"/>
    </source>
</evidence>
<dbReference type="GO" id="GO:0005315">
    <property type="term" value="F:phosphate transmembrane transporter activity"/>
    <property type="evidence" value="ECO:0007669"/>
    <property type="project" value="InterPro"/>
</dbReference>
<dbReference type="GO" id="GO:0035435">
    <property type="term" value="P:phosphate ion transmembrane transport"/>
    <property type="evidence" value="ECO:0007669"/>
    <property type="project" value="TreeGrafter"/>
</dbReference>
<evidence type="ECO:0000313" key="10">
    <source>
        <dbReference type="EMBL" id="OQV11768.1"/>
    </source>
</evidence>
<feature type="transmembrane region" description="Helical" evidence="8">
    <location>
        <begin position="91"/>
        <end position="111"/>
    </location>
</feature>
<dbReference type="OrthoDB" id="260807at2759"/>
<dbReference type="PANTHER" id="PTHR11101:SF80">
    <property type="entry name" value="PHOSPHATE TRANSPORTER"/>
    <property type="match status" value="1"/>
</dbReference>
<feature type="transmembrane region" description="Helical" evidence="8">
    <location>
        <begin position="183"/>
        <end position="204"/>
    </location>
</feature>
<feature type="transmembrane region" description="Helical" evidence="8">
    <location>
        <begin position="149"/>
        <end position="171"/>
    </location>
</feature>
<evidence type="ECO:0000256" key="1">
    <source>
        <dbReference type="ARBA" id="ARBA00004141"/>
    </source>
</evidence>
<evidence type="ECO:0000313" key="11">
    <source>
        <dbReference type="Proteomes" id="UP000192578"/>
    </source>
</evidence>
<comment type="subcellular location">
    <subcellularLocation>
        <location evidence="1 8">Membrane</location>
        <topology evidence="1 8">Multi-pass membrane protein</topology>
    </subcellularLocation>
</comment>
<keyword evidence="11" id="KW-1185">Reference proteome</keyword>
<name>A0A1W0W9C8_HYPEX</name>
<keyword evidence="5 8" id="KW-0812">Transmembrane</keyword>
<feature type="transmembrane region" description="Helical" evidence="8">
    <location>
        <begin position="629"/>
        <end position="657"/>
    </location>
</feature>
<comment type="caution">
    <text evidence="10">The sequence shown here is derived from an EMBL/GenBank/DDBJ whole genome shotgun (WGS) entry which is preliminary data.</text>
</comment>
<evidence type="ECO:0000256" key="6">
    <source>
        <dbReference type="ARBA" id="ARBA00022989"/>
    </source>
</evidence>
<dbReference type="PANTHER" id="PTHR11101">
    <property type="entry name" value="PHOSPHATE TRANSPORTER"/>
    <property type="match status" value="1"/>
</dbReference>
<protein>
    <recommendedName>
        <fullName evidence="8">Phosphate transporter</fullName>
    </recommendedName>
</protein>
<dbReference type="Pfam" id="PF01384">
    <property type="entry name" value="PHO4"/>
    <property type="match status" value="1"/>
</dbReference>
<feature type="transmembrane region" description="Helical" evidence="8">
    <location>
        <begin position="216"/>
        <end position="241"/>
    </location>
</feature>
<evidence type="ECO:0000256" key="7">
    <source>
        <dbReference type="ARBA" id="ARBA00023136"/>
    </source>
</evidence>
<evidence type="ECO:0000256" key="9">
    <source>
        <dbReference type="SAM" id="MobiDB-lite"/>
    </source>
</evidence>
<evidence type="ECO:0000256" key="5">
    <source>
        <dbReference type="ARBA" id="ARBA00022692"/>
    </source>
</evidence>
<evidence type="ECO:0000256" key="3">
    <source>
        <dbReference type="ARBA" id="ARBA00022448"/>
    </source>
</evidence>
<keyword evidence="3 8" id="KW-0813">Transport</keyword>
<sequence>MLEPWSGSGEIVWMVVVGFIIAFILAFAVGANDVANSFGTSVGSKVLTLKQACILAVIFETAGALLIGSKVSDTIWKDIVNMRIYEGKEKTLMLGELAALMSAAIWLMIATVMKIPVSGTHSIVGAVMGFSLVKMGGNGIQWVKLGKIVASWFISPILAGVMSSVFFLVIRRFILRQENHLEPALRAMPIFYAFTIFVNALSIFLDGSEMLGLNLIPWWGALIICCGIGIITGVCVYIWVVPWQRREIMKKVELSVANGTDMTPSPSMAASMIDLRNARHSLKRHHKDMSTSTSDARTIGIGTGSGIRGGGMSAATSMTGLTGLSRAPSFIARIPEEVALASVAEHHDEESETGIDLAELQAALHNNKQSLQPDGSISPPSPSGPSYPYTARPKLNNGTATGMLEDKVLLDREVVHTNPATVVDVKINPDMFLENRDTRMEIITPEHSERAASTPGWLCCGPCRQSGNCCEPAKKMRRRLGSHHRVRDPPEVQAVFSFLQILTAAFTAFAHGGNDVCNAIGPLVALWVVYTTGEIPEKSSTAWYLLLFGGFGISVGLSVLGRKVIETVGTNLTPVIPSSGFCIGLGTACTVLVASKLGLPISTTHCIVGSVVAVGWLRSNSQVNWKLFGTIAFGWFVTVPMTVGVSAAAMAILLQFFPFP</sequence>
<keyword evidence="6 8" id="KW-1133">Transmembrane helix</keyword>
<dbReference type="EMBL" id="MTYJ01000162">
    <property type="protein sequence ID" value="OQV11768.1"/>
    <property type="molecule type" value="Genomic_DNA"/>
</dbReference>
<organism evidence="10 11">
    <name type="scientific">Hypsibius exemplaris</name>
    <name type="common">Freshwater tardigrade</name>
    <dbReference type="NCBI Taxonomy" id="2072580"/>
    <lineage>
        <taxon>Eukaryota</taxon>
        <taxon>Metazoa</taxon>
        <taxon>Ecdysozoa</taxon>
        <taxon>Tardigrada</taxon>
        <taxon>Eutardigrada</taxon>
        <taxon>Parachela</taxon>
        <taxon>Hypsibioidea</taxon>
        <taxon>Hypsibiidae</taxon>
        <taxon>Hypsibius</taxon>
    </lineage>
</organism>
<keyword evidence="7 8" id="KW-0472">Membrane</keyword>
<dbReference type="GO" id="GO:0016020">
    <property type="term" value="C:membrane"/>
    <property type="evidence" value="ECO:0007669"/>
    <property type="project" value="UniProtKB-SubCell"/>
</dbReference>
<evidence type="ECO:0000256" key="8">
    <source>
        <dbReference type="RuleBase" id="RU363058"/>
    </source>
</evidence>
<feature type="transmembrane region" description="Helical" evidence="8">
    <location>
        <begin position="12"/>
        <end position="31"/>
    </location>
</feature>
<accession>A0A1W0W9C8</accession>
<gene>
    <name evidence="10" type="ORF">BV898_13963</name>
</gene>
<feature type="transmembrane region" description="Helical" evidence="8">
    <location>
        <begin position="52"/>
        <end position="71"/>
    </location>
</feature>
<dbReference type="AlphaFoldDB" id="A0A1W0W9C8"/>
<comment type="similarity">
    <text evidence="2 8">Belongs to the inorganic phosphate transporter (PiT) (TC 2.A.20) family.</text>
</comment>
<dbReference type="InterPro" id="IPR001204">
    <property type="entry name" value="Phos_transporter"/>
</dbReference>
<feature type="transmembrane region" description="Helical" evidence="8">
    <location>
        <begin position="599"/>
        <end position="617"/>
    </location>
</feature>
<reference evidence="11" key="1">
    <citation type="submission" date="2017-01" db="EMBL/GenBank/DDBJ databases">
        <title>Comparative genomics of anhydrobiosis in the tardigrade Hypsibius dujardini.</title>
        <authorList>
            <person name="Yoshida Y."/>
            <person name="Koutsovoulos G."/>
            <person name="Laetsch D."/>
            <person name="Stevens L."/>
            <person name="Kumar S."/>
            <person name="Horikawa D."/>
            <person name="Ishino K."/>
            <person name="Komine S."/>
            <person name="Tomita M."/>
            <person name="Blaxter M."/>
            <person name="Arakawa K."/>
        </authorList>
    </citation>
    <scope>NUCLEOTIDE SEQUENCE [LARGE SCALE GENOMIC DNA]</scope>
    <source>
        <strain evidence="11">Z151</strain>
    </source>
</reference>
<comment type="function">
    <text evidence="8">Sodium-phosphate symporter.</text>
</comment>
<feature type="transmembrane region" description="Helical" evidence="8">
    <location>
        <begin position="572"/>
        <end position="593"/>
    </location>
</feature>
<keyword evidence="4 8" id="KW-0592">Phosphate transport</keyword>
<evidence type="ECO:0000256" key="2">
    <source>
        <dbReference type="ARBA" id="ARBA00009916"/>
    </source>
</evidence>
<dbReference type="Proteomes" id="UP000192578">
    <property type="component" value="Unassembled WGS sequence"/>
</dbReference>
<feature type="transmembrane region" description="Helical" evidence="8">
    <location>
        <begin position="542"/>
        <end position="560"/>
    </location>
</feature>
<feature type="region of interest" description="Disordered" evidence="9">
    <location>
        <begin position="369"/>
        <end position="398"/>
    </location>
</feature>